<proteinExistence type="predicted"/>
<keyword evidence="3" id="KW-1185">Reference proteome</keyword>
<dbReference type="EMBL" id="GL732542">
    <property type="protein sequence ID" value="EFX81627.1"/>
    <property type="molecule type" value="Genomic_DNA"/>
</dbReference>
<gene>
    <name evidence="2" type="ORF">DAPPUDRAFT_241924</name>
</gene>
<organism evidence="2 3">
    <name type="scientific">Daphnia pulex</name>
    <name type="common">Water flea</name>
    <dbReference type="NCBI Taxonomy" id="6669"/>
    <lineage>
        <taxon>Eukaryota</taxon>
        <taxon>Metazoa</taxon>
        <taxon>Ecdysozoa</taxon>
        <taxon>Arthropoda</taxon>
        <taxon>Crustacea</taxon>
        <taxon>Branchiopoda</taxon>
        <taxon>Diplostraca</taxon>
        <taxon>Cladocera</taxon>
        <taxon>Anomopoda</taxon>
        <taxon>Daphniidae</taxon>
        <taxon>Daphnia</taxon>
    </lineage>
</organism>
<accession>E9GFE4</accession>
<dbReference type="AlphaFoldDB" id="E9GFE4"/>
<dbReference type="KEGG" id="dpx:DAPPUDRAFT_241924"/>
<protein>
    <submittedName>
        <fullName evidence="2">Uncharacterized protein</fullName>
    </submittedName>
</protein>
<evidence type="ECO:0000256" key="1">
    <source>
        <dbReference type="SAM" id="Phobius"/>
    </source>
</evidence>
<keyword evidence="1" id="KW-1133">Transmembrane helix</keyword>
<dbReference type="Proteomes" id="UP000000305">
    <property type="component" value="Unassembled WGS sequence"/>
</dbReference>
<reference evidence="2 3" key="1">
    <citation type="journal article" date="2011" name="Science">
        <title>The ecoresponsive genome of Daphnia pulex.</title>
        <authorList>
            <person name="Colbourne J.K."/>
            <person name="Pfrender M.E."/>
            <person name="Gilbert D."/>
            <person name="Thomas W.K."/>
            <person name="Tucker A."/>
            <person name="Oakley T.H."/>
            <person name="Tokishita S."/>
            <person name="Aerts A."/>
            <person name="Arnold G.J."/>
            <person name="Basu M.K."/>
            <person name="Bauer D.J."/>
            <person name="Caceres C.E."/>
            <person name="Carmel L."/>
            <person name="Casola C."/>
            <person name="Choi J.H."/>
            <person name="Detter J.C."/>
            <person name="Dong Q."/>
            <person name="Dusheyko S."/>
            <person name="Eads B.D."/>
            <person name="Frohlich T."/>
            <person name="Geiler-Samerotte K.A."/>
            <person name="Gerlach D."/>
            <person name="Hatcher P."/>
            <person name="Jogdeo S."/>
            <person name="Krijgsveld J."/>
            <person name="Kriventseva E.V."/>
            <person name="Kultz D."/>
            <person name="Laforsch C."/>
            <person name="Lindquist E."/>
            <person name="Lopez J."/>
            <person name="Manak J.R."/>
            <person name="Muller J."/>
            <person name="Pangilinan J."/>
            <person name="Patwardhan R.P."/>
            <person name="Pitluck S."/>
            <person name="Pritham E.J."/>
            <person name="Rechtsteiner A."/>
            <person name="Rho M."/>
            <person name="Rogozin I.B."/>
            <person name="Sakarya O."/>
            <person name="Salamov A."/>
            <person name="Schaack S."/>
            <person name="Shapiro H."/>
            <person name="Shiga Y."/>
            <person name="Skalitzky C."/>
            <person name="Smith Z."/>
            <person name="Souvorov A."/>
            <person name="Sung W."/>
            <person name="Tang Z."/>
            <person name="Tsuchiya D."/>
            <person name="Tu H."/>
            <person name="Vos H."/>
            <person name="Wang M."/>
            <person name="Wolf Y.I."/>
            <person name="Yamagata H."/>
            <person name="Yamada T."/>
            <person name="Ye Y."/>
            <person name="Shaw J.R."/>
            <person name="Andrews J."/>
            <person name="Crease T.J."/>
            <person name="Tang H."/>
            <person name="Lucas S.M."/>
            <person name="Robertson H.M."/>
            <person name="Bork P."/>
            <person name="Koonin E.V."/>
            <person name="Zdobnov E.M."/>
            <person name="Grigoriev I.V."/>
            <person name="Lynch M."/>
            <person name="Boore J.L."/>
        </authorList>
    </citation>
    <scope>NUCLEOTIDE SEQUENCE [LARGE SCALE GENOMIC DNA]</scope>
</reference>
<evidence type="ECO:0000313" key="2">
    <source>
        <dbReference type="EMBL" id="EFX81627.1"/>
    </source>
</evidence>
<dbReference type="InParanoid" id="E9GFE4"/>
<keyword evidence="1" id="KW-0472">Membrane</keyword>
<feature type="transmembrane region" description="Helical" evidence="1">
    <location>
        <begin position="16"/>
        <end position="39"/>
    </location>
</feature>
<evidence type="ECO:0000313" key="3">
    <source>
        <dbReference type="Proteomes" id="UP000000305"/>
    </source>
</evidence>
<keyword evidence="1" id="KW-0812">Transmembrane</keyword>
<dbReference type="HOGENOM" id="CLU_3070791_0_0_1"/>
<sequence>MKSHVEEKELSDSQQATLPCLGNSFATYHGLHLLVMLLFKRMLSFKTEKLYSK</sequence>
<name>E9GFE4_DAPPU</name>